<dbReference type="InterPro" id="IPR032854">
    <property type="entry name" value="ALKBH3"/>
</dbReference>
<dbReference type="Pfam" id="PF13532">
    <property type="entry name" value="2OG-FeII_Oxy_2"/>
    <property type="match status" value="1"/>
</dbReference>
<organism evidence="2 3">
    <name type="scientific">Aquimarina celericrescens</name>
    <dbReference type="NCBI Taxonomy" id="1964542"/>
    <lineage>
        <taxon>Bacteria</taxon>
        <taxon>Pseudomonadati</taxon>
        <taxon>Bacteroidota</taxon>
        <taxon>Flavobacteriia</taxon>
        <taxon>Flavobacteriales</taxon>
        <taxon>Flavobacteriaceae</taxon>
        <taxon>Aquimarina</taxon>
    </lineage>
</organism>
<evidence type="ECO:0000259" key="1">
    <source>
        <dbReference type="PROSITE" id="PS51471"/>
    </source>
</evidence>
<dbReference type="InterPro" id="IPR037151">
    <property type="entry name" value="AlkB-like_sf"/>
</dbReference>
<dbReference type="EMBL" id="JBHUHY010000007">
    <property type="protein sequence ID" value="MFD2187066.1"/>
    <property type="molecule type" value="Genomic_DNA"/>
</dbReference>
<feature type="domain" description="Fe2OG dioxygenase" evidence="1">
    <location>
        <begin position="105"/>
        <end position="203"/>
    </location>
</feature>
<comment type="caution">
    <text evidence="2">The sequence shown here is derived from an EMBL/GenBank/DDBJ whole genome shotgun (WGS) entry which is preliminary data.</text>
</comment>
<dbReference type="Proteomes" id="UP001597344">
    <property type="component" value="Unassembled WGS sequence"/>
</dbReference>
<sequence length="203" mass="23801">MNLDLFDSQNKPITLDMDDADVVYFPSFFSRAKSDELFEILQKTIAWRQDNITVFGKTYPQPRLTALYGNNNNPYSYSNITMHPDPFTKNLLFIKKKIEEECNVNFTSCLLNLYRDGQDSNGWHADNEKELGENPVIASVSFGEERWFHFKHKINKDLKQKILLQHGSLLIMQGKTQECWLHQIPKTKKITDPRINLTFRVIR</sequence>
<reference evidence="3" key="1">
    <citation type="journal article" date="2019" name="Int. J. Syst. Evol. Microbiol.">
        <title>The Global Catalogue of Microorganisms (GCM) 10K type strain sequencing project: providing services to taxonomists for standard genome sequencing and annotation.</title>
        <authorList>
            <consortium name="The Broad Institute Genomics Platform"/>
            <consortium name="The Broad Institute Genome Sequencing Center for Infectious Disease"/>
            <person name="Wu L."/>
            <person name="Ma J."/>
        </authorList>
    </citation>
    <scope>NUCLEOTIDE SEQUENCE [LARGE SCALE GENOMIC DNA]</scope>
    <source>
        <strain evidence="3">DT92</strain>
    </source>
</reference>
<keyword evidence="3" id="KW-1185">Reference proteome</keyword>
<dbReference type="PROSITE" id="PS51471">
    <property type="entry name" value="FE2OG_OXY"/>
    <property type="match status" value="1"/>
</dbReference>
<accession>A0ABW5AWK8</accession>
<dbReference type="Gene3D" id="2.60.120.590">
    <property type="entry name" value="Alpha-ketoglutarate-dependent dioxygenase AlkB-like"/>
    <property type="match status" value="1"/>
</dbReference>
<evidence type="ECO:0000313" key="3">
    <source>
        <dbReference type="Proteomes" id="UP001597344"/>
    </source>
</evidence>
<dbReference type="RefSeq" id="WP_378320063.1">
    <property type="nucleotide sequence ID" value="NZ_JBHUHY010000007.1"/>
</dbReference>
<keyword evidence="2" id="KW-0223">Dioxygenase</keyword>
<name>A0ABW5AWK8_9FLAO</name>
<proteinExistence type="predicted"/>
<dbReference type="PANTHER" id="PTHR31212:SF4">
    <property type="entry name" value="ALPHA-KETOGLUTARATE-DEPENDENT DIOXYGENASE ALKB HOMOLOG 3"/>
    <property type="match status" value="1"/>
</dbReference>
<dbReference type="GO" id="GO:0051213">
    <property type="term" value="F:dioxygenase activity"/>
    <property type="evidence" value="ECO:0007669"/>
    <property type="project" value="UniProtKB-KW"/>
</dbReference>
<gene>
    <name evidence="2" type="ORF">ACFSJT_09725</name>
</gene>
<dbReference type="PANTHER" id="PTHR31212">
    <property type="entry name" value="ALPHA-KETOGLUTARATE-DEPENDENT DIOXYGENASE ALKB HOMOLOG 3"/>
    <property type="match status" value="1"/>
</dbReference>
<dbReference type="InterPro" id="IPR005123">
    <property type="entry name" value="Oxoglu/Fe-dep_dioxygenase_dom"/>
</dbReference>
<dbReference type="SUPFAM" id="SSF51197">
    <property type="entry name" value="Clavaminate synthase-like"/>
    <property type="match status" value="1"/>
</dbReference>
<protein>
    <submittedName>
        <fullName evidence="2">Alpha-ketoglutarate-dependent dioxygenase AlkB family protein</fullName>
    </submittedName>
</protein>
<keyword evidence="2" id="KW-0560">Oxidoreductase</keyword>
<dbReference type="InterPro" id="IPR027450">
    <property type="entry name" value="AlkB-like"/>
</dbReference>
<evidence type="ECO:0000313" key="2">
    <source>
        <dbReference type="EMBL" id="MFD2187066.1"/>
    </source>
</evidence>